<keyword evidence="4 5" id="KW-0687">Ribonucleoprotein</keyword>
<dbReference type="RefSeq" id="WP_005882477.1">
    <property type="nucleotide sequence ID" value="NZ_CP019430.1"/>
</dbReference>
<proteinExistence type="inferred from homology"/>
<dbReference type="GO" id="GO:0008097">
    <property type="term" value="F:5S rRNA binding"/>
    <property type="evidence" value="ECO:0007669"/>
    <property type="project" value="InterPro"/>
</dbReference>
<dbReference type="NCBIfam" id="NF004130">
    <property type="entry name" value="PRK05618.1-5"/>
    <property type="match status" value="1"/>
</dbReference>
<dbReference type="SUPFAM" id="SSF50715">
    <property type="entry name" value="Ribosomal protein L25-like"/>
    <property type="match status" value="1"/>
</dbReference>
<feature type="domain" description="Large ribosomal subunit protein bL25 beta" evidence="8">
    <location>
        <begin position="98"/>
        <end position="182"/>
    </location>
</feature>
<dbReference type="HAMAP" id="MF_01334">
    <property type="entry name" value="Ribosomal_bL25_CTC"/>
    <property type="match status" value="1"/>
</dbReference>
<dbReference type="NCBIfam" id="NF004128">
    <property type="entry name" value="PRK05618.1-2"/>
    <property type="match status" value="1"/>
</dbReference>
<comment type="subunit">
    <text evidence="5">Part of the 50S ribosomal subunit; part of the 5S rRNA/L5/L18/L25 subcomplex. Contacts the 5S rRNA. Binds to the 5S rRNA independently of L5 and L18.</text>
</comment>
<name>C3XCI2_OXAFO</name>
<dbReference type="GeneID" id="77134053"/>
<dbReference type="Gene3D" id="2.40.240.10">
    <property type="entry name" value="Ribosomal Protein L25, Chain P"/>
    <property type="match status" value="1"/>
</dbReference>
<feature type="region of interest" description="Disordered" evidence="6">
    <location>
        <begin position="181"/>
        <end position="209"/>
    </location>
</feature>
<organism evidence="9 10">
    <name type="scientific">Oxalobacter formigenes OXCC13</name>
    <dbReference type="NCBI Taxonomy" id="556269"/>
    <lineage>
        <taxon>Bacteria</taxon>
        <taxon>Pseudomonadati</taxon>
        <taxon>Pseudomonadota</taxon>
        <taxon>Betaproteobacteria</taxon>
        <taxon>Burkholderiales</taxon>
        <taxon>Oxalobacteraceae</taxon>
        <taxon>Oxalobacter</taxon>
    </lineage>
</organism>
<dbReference type="GO" id="GO:0022625">
    <property type="term" value="C:cytosolic large ribosomal subunit"/>
    <property type="evidence" value="ECO:0007669"/>
    <property type="project" value="TreeGrafter"/>
</dbReference>
<dbReference type="InterPro" id="IPR020056">
    <property type="entry name" value="Rbsml_bL25/Gln-tRNA_synth_N"/>
</dbReference>
<keyword evidence="2 5" id="KW-0694">RNA-binding</keyword>
<evidence type="ECO:0000256" key="5">
    <source>
        <dbReference type="HAMAP-Rule" id="MF_01334"/>
    </source>
</evidence>
<dbReference type="InterPro" id="IPR020930">
    <property type="entry name" value="Ribosomal_uL5_bac-type"/>
</dbReference>
<dbReference type="EMBL" id="GG658170">
    <property type="protein sequence ID" value="EEO30908.1"/>
    <property type="molecule type" value="Genomic_DNA"/>
</dbReference>
<dbReference type="AlphaFoldDB" id="C3XCI2"/>
<evidence type="ECO:0000313" key="10">
    <source>
        <dbReference type="Proteomes" id="UP000005089"/>
    </source>
</evidence>
<dbReference type="InterPro" id="IPR037121">
    <property type="entry name" value="Ribosomal_bL25_C"/>
</dbReference>
<evidence type="ECO:0000259" key="8">
    <source>
        <dbReference type="Pfam" id="PF14693"/>
    </source>
</evidence>
<gene>
    <name evidence="5" type="primary">rplY</name>
    <name evidence="5" type="synonym">ctc</name>
    <name evidence="9" type="ORF">OFBG_01936</name>
</gene>
<dbReference type="InterPro" id="IPR020055">
    <property type="entry name" value="Ribosomal_bL25_short"/>
</dbReference>
<dbReference type="InterPro" id="IPR001021">
    <property type="entry name" value="Ribosomal_bL25_long"/>
</dbReference>
<feature type="domain" description="Large ribosomal subunit protein bL25 L25" evidence="7">
    <location>
        <begin position="5"/>
        <end position="90"/>
    </location>
</feature>
<evidence type="ECO:0000256" key="6">
    <source>
        <dbReference type="SAM" id="MobiDB-lite"/>
    </source>
</evidence>
<evidence type="ECO:0000256" key="3">
    <source>
        <dbReference type="ARBA" id="ARBA00022980"/>
    </source>
</evidence>
<evidence type="ECO:0000256" key="4">
    <source>
        <dbReference type="ARBA" id="ARBA00023274"/>
    </source>
</evidence>
<dbReference type="STRING" id="847.BRW83_0143"/>
<comment type="similarity">
    <text evidence="5">Belongs to the bacterial ribosomal protein bL25 family. CTC subfamily.</text>
</comment>
<dbReference type="Pfam" id="PF14693">
    <property type="entry name" value="Ribosomal_TL5_C"/>
    <property type="match status" value="1"/>
</dbReference>
<evidence type="ECO:0000313" key="9">
    <source>
        <dbReference type="EMBL" id="EEO30908.1"/>
    </source>
</evidence>
<dbReference type="HAMAP" id="MF_01336">
    <property type="entry name" value="Ribosomal_bL25"/>
    <property type="match status" value="1"/>
</dbReference>
<evidence type="ECO:0000259" key="7">
    <source>
        <dbReference type="Pfam" id="PF01386"/>
    </source>
</evidence>
<keyword evidence="1 5" id="KW-0699">rRNA-binding</keyword>
<dbReference type="HOGENOM" id="CLU_075939_0_1_4"/>
<dbReference type="NCBIfam" id="NF004612">
    <property type="entry name" value="PRK05943.1"/>
    <property type="match status" value="1"/>
</dbReference>
<comment type="function">
    <text evidence="5">This is one of the proteins that binds to the 5S RNA in the ribosome where it forms part of the central protuberance.</text>
</comment>
<dbReference type="Pfam" id="PF01386">
    <property type="entry name" value="Ribosomal_L25p"/>
    <property type="match status" value="1"/>
</dbReference>
<sequence>MKIIAYTRAEIGSGASRRLRAAGMAPGIVYGGNSEPLNIKLDHNALFYALKREAFHSSILDLEIDGKNQQVLLRDFQVHAYKPVVLHVDFQRVDANQKINVKVPLHFVNEDASSAKKSGVVHHAVTELEISCLPANLPAFIEVDLGNLEIGQTIHLGDLKLPEGVTAISHDESMPIVTATAATETAEAADEDAPAADAPAADAEAKDKE</sequence>
<dbReference type="Proteomes" id="UP000005089">
    <property type="component" value="Unassembled WGS sequence"/>
</dbReference>
<evidence type="ECO:0000256" key="1">
    <source>
        <dbReference type="ARBA" id="ARBA00022730"/>
    </source>
</evidence>
<reference evidence="9 10" key="1">
    <citation type="submission" date="2009-02" db="EMBL/GenBank/DDBJ databases">
        <title>The Genome Sequence of Oxalobacter formigenes OXCC13.</title>
        <authorList>
            <consortium name="The Broad Institute Genome Sequencing Platform"/>
            <person name="Ward D."/>
            <person name="Young S.K."/>
            <person name="Kodira C.D."/>
            <person name="Zeng Q."/>
            <person name="Koehrsen M."/>
            <person name="Alvarado L."/>
            <person name="Berlin A."/>
            <person name="Borenstein D."/>
            <person name="Chen Z."/>
            <person name="Engels R."/>
            <person name="Freedman E."/>
            <person name="Gellesch M."/>
            <person name="Goldberg J."/>
            <person name="Griggs A."/>
            <person name="Gujja S."/>
            <person name="Heiman D."/>
            <person name="Hepburn T."/>
            <person name="Howarth C."/>
            <person name="Jen D."/>
            <person name="Larson L."/>
            <person name="Lewis B."/>
            <person name="Mehta T."/>
            <person name="Park D."/>
            <person name="Pearson M."/>
            <person name="Roberts A."/>
            <person name="Saif S."/>
            <person name="Shea T."/>
            <person name="Shenoy N."/>
            <person name="Sisk P."/>
            <person name="Stolte C."/>
            <person name="Sykes S."/>
            <person name="Walk T."/>
            <person name="White J."/>
            <person name="Yandava C."/>
            <person name="Allison M.J."/>
            <person name="Lander E."/>
            <person name="Nusbaum C."/>
            <person name="Galagan J."/>
            <person name="Birren B."/>
        </authorList>
    </citation>
    <scope>NUCLEOTIDE SEQUENCE [LARGE SCALE GENOMIC DNA]</scope>
    <source>
        <strain evidence="9 10">OXCC13</strain>
    </source>
</reference>
<dbReference type="GO" id="GO:0006412">
    <property type="term" value="P:translation"/>
    <property type="evidence" value="ECO:0007669"/>
    <property type="project" value="UniProtKB-UniRule"/>
</dbReference>
<dbReference type="OrthoDB" id="9806411at2"/>
<dbReference type="GO" id="GO:0003735">
    <property type="term" value="F:structural constituent of ribosome"/>
    <property type="evidence" value="ECO:0007669"/>
    <property type="project" value="InterPro"/>
</dbReference>
<dbReference type="PANTHER" id="PTHR33284:SF1">
    <property type="entry name" value="RIBOSOMAL PROTEIN L25_GLN-TRNA SYNTHETASE, ANTI-CODON-BINDING DOMAIN-CONTAINING PROTEIN"/>
    <property type="match status" value="1"/>
</dbReference>
<dbReference type="InterPro" id="IPR011035">
    <property type="entry name" value="Ribosomal_bL25/Gln-tRNA_synth"/>
</dbReference>
<dbReference type="eggNOG" id="COG1825">
    <property type="taxonomic scope" value="Bacteria"/>
</dbReference>
<dbReference type="InterPro" id="IPR029751">
    <property type="entry name" value="Ribosomal_L25_dom"/>
</dbReference>
<protein>
    <recommendedName>
        <fullName evidence="5">Large ribosomal subunit protein bL25</fullName>
    </recommendedName>
    <alternativeName>
        <fullName evidence="5">General stress protein CTC</fullName>
    </alternativeName>
</protein>
<dbReference type="CDD" id="cd00495">
    <property type="entry name" value="Ribosomal_L25_TL5_CTC"/>
    <property type="match status" value="1"/>
</dbReference>
<accession>C3XCI2</accession>
<keyword evidence="10" id="KW-1185">Reference proteome</keyword>
<dbReference type="InterPro" id="IPR020057">
    <property type="entry name" value="Ribosomal_bL25_b-dom"/>
</dbReference>
<dbReference type="Gene3D" id="2.170.120.20">
    <property type="entry name" value="Ribosomal protein L25, beta domain"/>
    <property type="match status" value="1"/>
</dbReference>
<dbReference type="PANTHER" id="PTHR33284">
    <property type="entry name" value="RIBOSOMAL PROTEIN L25/GLN-TRNA SYNTHETASE, ANTI-CODON-BINDING DOMAIN-CONTAINING PROTEIN"/>
    <property type="match status" value="1"/>
</dbReference>
<evidence type="ECO:0000256" key="2">
    <source>
        <dbReference type="ARBA" id="ARBA00022884"/>
    </source>
</evidence>
<keyword evidence="3 5" id="KW-0689">Ribosomal protein</keyword>
<dbReference type="NCBIfam" id="TIGR00731">
    <property type="entry name" value="bL25_bact_ctc"/>
    <property type="match status" value="1"/>
</dbReference>